<evidence type="ECO:0000256" key="2">
    <source>
        <dbReference type="ARBA" id="ARBA00023002"/>
    </source>
</evidence>
<dbReference type="SUPFAM" id="SSF51430">
    <property type="entry name" value="NAD(P)-linked oxidoreductase"/>
    <property type="match status" value="1"/>
</dbReference>
<dbReference type="PROSITE" id="PS00063">
    <property type="entry name" value="ALDOKETO_REDUCTASE_3"/>
    <property type="match status" value="1"/>
</dbReference>
<dbReference type="InterPro" id="IPR023210">
    <property type="entry name" value="NADP_OxRdtase_dom"/>
</dbReference>
<keyword evidence="2" id="KW-0560">Oxidoreductase</keyword>
<dbReference type="InterPro" id="IPR036812">
    <property type="entry name" value="NAD(P)_OxRdtase_dom_sf"/>
</dbReference>
<dbReference type="AlphaFoldDB" id="A0A852T6T0"/>
<comment type="caution">
    <text evidence="7">The sequence shown here is derived from an EMBL/GenBank/DDBJ whole genome shotgun (WGS) entry which is preliminary data.</text>
</comment>
<evidence type="ECO:0000256" key="4">
    <source>
        <dbReference type="PIRSR" id="PIRSR000097-2"/>
    </source>
</evidence>
<organism evidence="7 8">
    <name type="scientific">Neobacillus niacini</name>
    <dbReference type="NCBI Taxonomy" id="86668"/>
    <lineage>
        <taxon>Bacteria</taxon>
        <taxon>Bacillati</taxon>
        <taxon>Bacillota</taxon>
        <taxon>Bacilli</taxon>
        <taxon>Bacillales</taxon>
        <taxon>Bacillaceae</taxon>
        <taxon>Neobacillus</taxon>
    </lineage>
</organism>
<dbReference type="Gene3D" id="3.20.20.100">
    <property type="entry name" value="NADP-dependent oxidoreductase domain"/>
    <property type="match status" value="1"/>
</dbReference>
<reference evidence="8" key="2">
    <citation type="submission" date="2020-08" db="EMBL/GenBank/DDBJ databases">
        <title>The Agave Microbiome: Exploring the role of microbial communities in plant adaptations to desert environments.</title>
        <authorList>
            <person name="Partida-Martinez L.P."/>
        </authorList>
    </citation>
    <scope>NUCLEOTIDE SEQUENCE [LARGE SCALE GENOMIC DNA]</scope>
    <source>
        <strain evidence="8">AT2.8</strain>
    </source>
</reference>
<dbReference type="InterPro" id="IPR018170">
    <property type="entry name" value="Aldo/ket_reductase_CS"/>
</dbReference>
<evidence type="ECO:0000256" key="1">
    <source>
        <dbReference type="ARBA" id="ARBA00007905"/>
    </source>
</evidence>
<sequence>MTNNLQATTTLSNGVKMPWFGLGVFKVEEGPELVNAIKFAIKQGYRSIDTASIYGNEEGVGQAIREAMTEYGIKRDELFITSKVWNSDLGYESTITAYETSLKKLGLDYLDLYLIHWPVEDKYVEAWRALETIYKEGKVKAIGVSNFQVHHLEKILKDTEIKPMVNQVEYHPRLTQAEVKAFCDNNGIQFEAWSPLMQGELFDNPLLKELADKYNKTVAQIILRWDLQNGVVTIPKSTKEHRIIENSNLFDFELTKEDMDKISSLNENYRVGPDPDNIDF</sequence>
<dbReference type="PROSITE" id="PS00798">
    <property type="entry name" value="ALDOKETO_REDUCTASE_1"/>
    <property type="match status" value="1"/>
</dbReference>
<dbReference type="PRINTS" id="PR00069">
    <property type="entry name" value="ALDKETRDTASE"/>
</dbReference>
<evidence type="ECO:0000256" key="5">
    <source>
        <dbReference type="PIRSR" id="PIRSR000097-3"/>
    </source>
</evidence>
<dbReference type="Proteomes" id="UP000548423">
    <property type="component" value="Unassembled WGS sequence"/>
</dbReference>
<dbReference type="FunFam" id="3.20.20.100:FF:000015">
    <property type="entry name" value="Oxidoreductase, aldo/keto reductase family"/>
    <property type="match status" value="1"/>
</dbReference>
<comment type="similarity">
    <text evidence="1">Belongs to the aldo/keto reductase family.</text>
</comment>
<proteinExistence type="inferred from homology"/>
<dbReference type="PANTHER" id="PTHR43827">
    <property type="entry name" value="2,5-DIKETO-D-GLUCONIC ACID REDUCTASE"/>
    <property type="match status" value="1"/>
</dbReference>
<dbReference type="CDD" id="cd19157">
    <property type="entry name" value="AKR_AKR5G1-3"/>
    <property type="match status" value="1"/>
</dbReference>
<feature type="site" description="Lowers pKa of active site Tyr" evidence="5">
    <location>
        <position position="83"/>
    </location>
</feature>
<dbReference type="PANTHER" id="PTHR43827:SF1">
    <property type="entry name" value="2,5-DIKETO-D-GLUCONIC ACID REDUCTASE"/>
    <property type="match status" value="1"/>
</dbReference>
<accession>A0A852T6T0</accession>
<evidence type="ECO:0000313" key="7">
    <source>
        <dbReference type="EMBL" id="NYE03539.1"/>
    </source>
</evidence>
<dbReference type="PROSITE" id="PS00062">
    <property type="entry name" value="ALDOKETO_REDUCTASE_2"/>
    <property type="match status" value="1"/>
</dbReference>
<evidence type="ECO:0000256" key="3">
    <source>
        <dbReference type="PIRSR" id="PIRSR000097-1"/>
    </source>
</evidence>
<protein>
    <submittedName>
        <fullName evidence="7">Diketogulonate reductase-like aldo/keto reductase</fullName>
    </submittedName>
</protein>
<dbReference type="InterPro" id="IPR020471">
    <property type="entry name" value="AKR"/>
</dbReference>
<name>A0A852T6T0_9BACI</name>
<dbReference type="GO" id="GO:0016491">
    <property type="term" value="F:oxidoreductase activity"/>
    <property type="evidence" value="ECO:0007669"/>
    <property type="project" value="UniProtKB-KW"/>
</dbReference>
<feature type="active site" description="Proton donor" evidence="3">
    <location>
        <position position="54"/>
    </location>
</feature>
<gene>
    <name evidence="7" type="ORF">F4694_000258</name>
</gene>
<dbReference type="EMBL" id="JACCBX010000001">
    <property type="protein sequence ID" value="NYE03539.1"/>
    <property type="molecule type" value="Genomic_DNA"/>
</dbReference>
<feature type="binding site" evidence="4">
    <location>
        <position position="116"/>
    </location>
    <ligand>
        <name>substrate</name>
    </ligand>
</feature>
<evidence type="ECO:0000259" key="6">
    <source>
        <dbReference type="Pfam" id="PF00248"/>
    </source>
</evidence>
<evidence type="ECO:0000313" key="8">
    <source>
        <dbReference type="Proteomes" id="UP000548423"/>
    </source>
</evidence>
<reference evidence="8" key="1">
    <citation type="submission" date="2020-07" db="EMBL/GenBank/DDBJ databases">
        <authorList>
            <person name="Partida-Martinez L."/>
            <person name="Huntemann M."/>
            <person name="Clum A."/>
            <person name="Wang J."/>
            <person name="Palaniappan K."/>
            <person name="Ritter S."/>
            <person name="Chen I.-M."/>
            <person name="Stamatis D."/>
            <person name="Reddy T."/>
            <person name="O'Malley R."/>
            <person name="Daum C."/>
            <person name="Shapiro N."/>
            <person name="Ivanova N."/>
            <person name="Kyrpides N."/>
            <person name="Woyke T."/>
        </authorList>
    </citation>
    <scope>NUCLEOTIDE SEQUENCE [LARGE SCALE GENOMIC DNA]</scope>
    <source>
        <strain evidence="8">AT2.8</strain>
    </source>
</reference>
<feature type="domain" description="NADP-dependent oxidoreductase" evidence="6">
    <location>
        <begin position="31"/>
        <end position="267"/>
    </location>
</feature>
<dbReference type="PIRSF" id="PIRSF000097">
    <property type="entry name" value="AKR"/>
    <property type="match status" value="1"/>
</dbReference>
<dbReference type="Pfam" id="PF00248">
    <property type="entry name" value="Aldo_ket_red"/>
    <property type="match status" value="1"/>
</dbReference>
<dbReference type="InterPro" id="IPR044500">
    <property type="entry name" value="AKR5G"/>
</dbReference>